<proteinExistence type="predicted"/>
<dbReference type="InterPro" id="IPR011042">
    <property type="entry name" value="6-blade_b-propeller_TolB-like"/>
</dbReference>
<evidence type="ECO:0000256" key="1">
    <source>
        <dbReference type="SAM" id="SignalP"/>
    </source>
</evidence>
<evidence type="ECO:0000313" key="2">
    <source>
        <dbReference type="EMBL" id="GGJ23163.1"/>
    </source>
</evidence>
<accession>A0ABQ2CVC5</accession>
<dbReference type="Gene3D" id="2.120.10.30">
    <property type="entry name" value="TolB, C-terminal domain"/>
    <property type="match status" value="1"/>
</dbReference>
<sequence>MKLKFLTVATLALMVTACGTRTPVQTQPPVTPVEVPNAEGMLFELDTVTKTIRPITPQGTGISQQVYYGGTGFSTTQVITDQNDTVYNVQFTLKNDTNQIMGADSDLTVFVPSFVAQTAANVTVPGGGIVNADGLLPDTFFPFKSFSNQVKPGDGVVFTIAVQVPETATKAVFSLGVTAGQEYNQIPITANAFMQPAYGKFNVGGYKAGAADQTRFNKPFSMTTCPSGKIYLTDQNGLWRLDPHNTVLVSSNAVYRNNTFIDCLDNDEMAINTQANQIYTVSSLFWSPTLVAGTVDAGMNDGNQSSTRFNNPRQIAHHGTDLYVADLNNRAIRKLTKQTDSTYLTSTVLTMPAAETYVEGVAVDPQGNIFFGTSTGIWRKNLNSSTPVKIVTKPAGYDPITIQYHPNGMILVSEINEHRIRAYTPATTNLNGVWNPVDLAGTGVEATVFTRGEPRKLAIKSPLGLTVNRYGTIYFTQFLAHNVMRIDRTK</sequence>
<evidence type="ECO:0000313" key="3">
    <source>
        <dbReference type="Proteomes" id="UP000632222"/>
    </source>
</evidence>
<feature type="signal peptide" evidence="1">
    <location>
        <begin position="1"/>
        <end position="17"/>
    </location>
</feature>
<comment type="caution">
    <text evidence="2">The sequence shown here is derived from an EMBL/GenBank/DDBJ whole genome shotgun (WGS) entry which is preliminary data.</text>
</comment>
<evidence type="ECO:0008006" key="4">
    <source>
        <dbReference type="Google" id="ProtNLM"/>
    </source>
</evidence>
<dbReference type="Proteomes" id="UP000632222">
    <property type="component" value="Unassembled WGS sequence"/>
</dbReference>
<dbReference type="EMBL" id="BMOD01000002">
    <property type="protein sequence ID" value="GGJ23163.1"/>
    <property type="molecule type" value="Genomic_DNA"/>
</dbReference>
<keyword evidence="1" id="KW-0732">Signal</keyword>
<dbReference type="PANTHER" id="PTHR13833">
    <property type="match status" value="1"/>
</dbReference>
<gene>
    <name evidence="2" type="ORF">GCM10008938_06680</name>
</gene>
<dbReference type="RefSeq" id="WP_188999866.1">
    <property type="nucleotide sequence ID" value="NZ_BMOD01000002.1"/>
</dbReference>
<organism evidence="2 3">
    <name type="scientific">Deinococcus roseus</name>
    <dbReference type="NCBI Taxonomy" id="392414"/>
    <lineage>
        <taxon>Bacteria</taxon>
        <taxon>Thermotogati</taxon>
        <taxon>Deinococcota</taxon>
        <taxon>Deinococci</taxon>
        <taxon>Deinococcales</taxon>
        <taxon>Deinococcaceae</taxon>
        <taxon>Deinococcus</taxon>
    </lineage>
</organism>
<dbReference type="PROSITE" id="PS51257">
    <property type="entry name" value="PROKAR_LIPOPROTEIN"/>
    <property type="match status" value="1"/>
</dbReference>
<keyword evidence="3" id="KW-1185">Reference proteome</keyword>
<feature type="chain" id="PRO_5045478933" description="SMP-30/Gluconolactonase/LRE-like region domain-containing protein" evidence="1">
    <location>
        <begin position="18"/>
        <end position="490"/>
    </location>
</feature>
<name>A0ABQ2CVC5_9DEIO</name>
<protein>
    <recommendedName>
        <fullName evidence="4">SMP-30/Gluconolactonase/LRE-like region domain-containing protein</fullName>
    </recommendedName>
</protein>
<dbReference type="SUPFAM" id="SSF63825">
    <property type="entry name" value="YWTD domain"/>
    <property type="match status" value="1"/>
</dbReference>
<dbReference type="PANTHER" id="PTHR13833:SF71">
    <property type="entry name" value="NHL DOMAIN-CONTAINING PROTEIN"/>
    <property type="match status" value="1"/>
</dbReference>
<reference evidence="3" key="1">
    <citation type="journal article" date="2019" name="Int. J. Syst. Evol. Microbiol.">
        <title>The Global Catalogue of Microorganisms (GCM) 10K type strain sequencing project: providing services to taxonomists for standard genome sequencing and annotation.</title>
        <authorList>
            <consortium name="The Broad Institute Genomics Platform"/>
            <consortium name="The Broad Institute Genome Sequencing Center for Infectious Disease"/>
            <person name="Wu L."/>
            <person name="Ma J."/>
        </authorList>
    </citation>
    <scope>NUCLEOTIDE SEQUENCE [LARGE SCALE GENOMIC DNA]</scope>
    <source>
        <strain evidence="3">JCM 14370</strain>
    </source>
</reference>